<dbReference type="PANTHER" id="PTHR11820:SF112">
    <property type="entry name" value="FUMARYLACETOACETATE HYDROLASE FAMILY PROTEIN (AFU_ORTHOLOGUE AFUA_1G02370)-RELATED"/>
    <property type="match status" value="1"/>
</dbReference>
<dbReference type="AlphaFoldDB" id="A0A842HR50"/>
<dbReference type="GO" id="GO:0046872">
    <property type="term" value="F:metal ion binding"/>
    <property type="evidence" value="ECO:0007669"/>
    <property type="project" value="UniProtKB-KW"/>
</dbReference>
<evidence type="ECO:0000259" key="2">
    <source>
        <dbReference type="Pfam" id="PF01557"/>
    </source>
</evidence>
<comment type="caution">
    <text evidence="3">The sequence shown here is derived from an EMBL/GenBank/DDBJ whole genome shotgun (WGS) entry which is preliminary data.</text>
</comment>
<keyword evidence="1" id="KW-0479">Metal-binding</keyword>
<protein>
    <submittedName>
        <fullName evidence="3">Fumarylacetoacetate hydrolase family protein</fullName>
    </submittedName>
</protein>
<keyword evidence="4" id="KW-1185">Reference proteome</keyword>
<accession>A0A842HR50</accession>
<evidence type="ECO:0000313" key="3">
    <source>
        <dbReference type="EMBL" id="MBC2770132.1"/>
    </source>
</evidence>
<gene>
    <name evidence="3" type="ORF">GTU67_09440</name>
</gene>
<evidence type="ECO:0000313" key="4">
    <source>
        <dbReference type="Proteomes" id="UP000545386"/>
    </source>
</evidence>
<proteinExistence type="predicted"/>
<sequence>MKLCRFFPDRLGLVEGQTVYDVTPALACVPQATYPYPLGDQLIAHLPAVMAEVQRLKATAPALNLNDLALLLPFANPGKIIAAPVNYKKHLQEVLDDPNLHHNNQINHIERAGLFLKAQSSLVDPSVGITQALPDRRTDHEVELVVVIGKTARNVSRKEALDYVAGYCVGLDITIRGPEERSMRKSPDTYTTLGPWLTTADELPDAGHLDLTLSVDDEPRQSSNTSELILGVAALIEFGSKFYTLHPGDVIFTGTPEGVGPVRSGQTIRASVQHLGELIVNVH</sequence>
<dbReference type="PANTHER" id="PTHR11820">
    <property type="entry name" value="ACYLPYRUVASE"/>
    <property type="match status" value="1"/>
</dbReference>
<organism evidence="3 4">
    <name type="scientific">Pusillimonas minor</name>
    <dbReference type="NCBI Taxonomy" id="2697024"/>
    <lineage>
        <taxon>Bacteria</taxon>
        <taxon>Pseudomonadati</taxon>
        <taxon>Pseudomonadota</taxon>
        <taxon>Betaproteobacteria</taxon>
        <taxon>Burkholderiales</taxon>
        <taxon>Alcaligenaceae</taxon>
        <taxon>Pusillimonas</taxon>
    </lineage>
</organism>
<dbReference type="EMBL" id="JACJUU010000006">
    <property type="protein sequence ID" value="MBC2770132.1"/>
    <property type="molecule type" value="Genomic_DNA"/>
</dbReference>
<dbReference type="Pfam" id="PF01557">
    <property type="entry name" value="FAA_hydrolase"/>
    <property type="match status" value="1"/>
</dbReference>
<dbReference type="SUPFAM" id="SSF56529">
    <property type="entry name" value="FAH"/>
    <property type="match status" value="1"/>
</dbReference>
<name>A0A842HR50_9BURK</name>
<dbReference type="Proteomes" id="UP000545386">
    <property type="component" value="Unassembled WGS sequence"/>
</dbReference>
<dbReference type="RefSeq" id="WP_185779828.1">
    <property type="nucleotide sequence ID" value="NZ_JACJUU010000006.1"/>
</dbReference>
<dbReference type="InterPro" id="IPR036663">
    <property type="entry name" value="Fumarylacetoacetase_C_sf"/>
</dbReference>
<keyword evidence="3" id="KW-0378">Hydrolase</keyword>
<reference evidence="3 4" key="1">
    <citation type="submission" date="2020-08" db="EMBL/GenBank/DDBJ databases">
        <title>Paraeoetvoesia sp. YC-7-48 draft genome sequence.</title>
        <authorList>
            <person name="Yao L."/>
        </authorList>
    </citation>
    <scope>NUCLEOTIDE SEQUENCE [LARGE SCALE GENOMIC DNA]</scope>
    <source>
        <strain evidence="4">YC-7-48</strain>
    </source>
</reference>
<feature type="domain" description="Fumarylacetoacetase-like C-terminal" evidence="2">
    <location>
        <begin position="79"/>
        <end position="282"/>
    </location>
</feature>
<dbReference type="InterPro" id="IPR011234">
    <property type="entry name" value="Fumarylacetoacetase-like_C"/>
</dbReference>
<dbReference type="GO" id="GO:0016787">
    <property type="term" value="F:hydrolase activity"/>
    <property type="evidence" value="ECO:0007669"/>
    <property type="project" value="UniProtKB-KW"/>
</dbReference>
<dbReference type="Gene3D" id="3.90.850.10">
    <property type="entry name" value="Fumarylacetoacetase-like, C-terminal domain"/>
    <property type="match status" value="1"/>
</dbReference>
<evidence type="ECO:0000256" key="1">
    <source>
        <dbReference type="ARBA" id="ARBA00022723"/>
    </source>
</evidence>